<accession>A0ABV8KIU3</accession>
<feature type="region of interest" description="Disordered" evidence="1">
    <location>
        <begin position="1"/>
        <end position="49"/>
    </location>
</feature>
<dbReference type="RefSeq" id="WP_377543283.1">
    <property type="nucleotide sequence ID" value="NZ_JBHSBN010000004.1"/>
</dbReference>
<dbReference type="EMBL" id="JBHSBN010000004">
    <property type="protein sequence ID" value="MFC4105946.1"/>
    <property type="molecule type" value="Genomic_DNA"/>
</dbReference>
<comment type="caution">
    <text evidence="2">The sequence shown here is derived from an EMBL/GenBank/DDBJ whole genome shotgun (WGS) entry which is preliminary data.</text>
</comment>
<gene>
    <name evidence="2" type="ORF">ACFOX0_08345</name>
</gene>
<feature type="compositionally biased region" description="Polar residues" evidence="1">
    <location>
        <begin position="1"/>
        <end position="12"/>
    </location>
</feature>
<evidence type="ECO:0000256" key="1">
    <source>
        <dbReference type="SAM" id="MobiDB-lite"/>
    </source>
</evidence>
<dbReference type="Proteomes" id="UP001595868">
    <property type="component" value="Unassembled WGS sequence"/>
</dbReference>
<reference evidence="3" key="1">
    <citation type="journal article" date="2019" name="Int. J. Syst. Evol. Microbiol.">
        <title>The Global Catalogue of Microorganisms (GCM) 10K type strain sequencing project: providing services to taxonomists for standard genome sequencing and annotation.</title>
        <authorList>
            <consortium name="The Broad Institute Genomics Platform"/>
            <consortium name="The Broad Institute Genome Sequencing Center for Infectious Disease"/>
            <person name="Wu L."/>
            <person name="Ma J."/>
        </authorList>
    </citation>
    <scope>NUCLEOTIDE SEQUENCE [LARGE SCALE GENOMIC DNA]</scope>
    <source>
        <strain evidence="3">2902at01</strain>
    </source>
</reference>
<sequence length="49" mass="5766">MSTITQRISSFLRSPRGQQLVDRGRRELAKPTTQRKLRELATRLSGRRR</sequence>
<protein>
    <submittedName>
        <fullName evidence="2">Uncharacterized protein</fullName>
    </submittedName>
</protein>
<evidence type="ECO:0000313" key="3">
    <source>
        <dbReference type="Proteomes" id="UP001595868"/>
    </source>
</evidence>
<keyword evidence="3" id="KW-1185">Reference proteome</keyword>
<evidence type="ECO:0000313" key="2">
    <source>
        <dbReference type="EMBL" id="MFC4105946.1"/>
    </source>
</evidence>
<proteinExistence type="predicted"/>
<organism evidence="2 3">
    <name type="scientific">Micromonospora zhanjiangensis</name>
    <dbReference type="NCBI Taxonomy" id="1522057"/>
    <lineage>
        <taxon>Bacteria</taxon>
        <taxon>Bacillati</taxon>
        <taxon>Actinomycetota</taxon>
        <taxon>Actinomycetes</taxon>
        <taxon>Micromonosporales</taxon>
        <taxon>Micromonosporaceae</taxon>
        <taxon>Micromonospora</taxon>
    </lineage>
</organism>
<name>A0ABV8KIU3_9ACTN</name>